<reference evidence="10 11" key="1">
    <citation type="journal article" date="2017" name="Nat. Ecol. Evol.">
        <title>Scallop genome provides insights into evolution of bilaterian karyotype and development.</title>
        <authorList>
            <person name="Wang S."/>
            <person name="Zhang J."/>
            <person name="Jiao W."/>
            <person name="Li J."/>
            <person name="Xun X."/>
            <person name="Sun Y."/>
            <person name="Guo X."/>
            <person name="Huan P."/>
            <person name="Dong B."/>
            <person name="Zhang L."/>
            <person name="Hu X."/>
            <person name="Sun X."/>
            <person name="Wang J."/>
            <person name="Zhao C."/>
            <person name="Wang Y."/>
            <person name="Wang D."/>
            <person name="Huang X."/>
            <person name="Wang R."/>
            <person name="Lv J."/>
            <person name="Li Y."/>
            <person name="Zhang Z."/>
            <person name="Liu B."/>
            <person name="Lu W."/>
            <person name="Hui Y."/>
            <person name="Liang J."/>
            <person name="Zhou Z."/>
            <person name="Hou R."/>
            <person name="Li X."/>
            <person name="Liu Y."/>
            <person name="Li H."/>
            <person name="Ning X."/>
            <person name="Lin Y."/>
            <person name="Zhao L."/>
            <person name="Xing Q."/>
            <person name="Dou J."/>
            <person name="Li Y."/>
            <person name="Mao J."/>
            <person name="Guo H."/>
            <person name="Dou H."/>
            <person name="Li T."/>
            <person name="Mu C."/>
            <person name="Jiang W."/>
            <person name="Fu Q."/>
            <person name="Fu X."/>
            <person name="Miao Y."/>
            <person name="Liu J."/>
            <person name="Yu Q."/>
            <person name="Li R."/>
            <person name="Liao H."/>
            <person name="Li X."/>
            <person name="Kong Y."/>
            <person name="Jiang Z."/>
            <person name="Chourrout D."/>
            <person name="Li R."/>
            <person name="Bao Z."/>
        </authorList>
    </citation>
    <scope>NUCLEOTIDE SEQUENCE [LARGE SCALE GENOMIC DNA]</scope>
    <source>
        <strain evidence="10 11">PY_sf001</strain>
    </source>
</reference>
<evidence type="ECO:0000256" key="6">
    <source>
        <dbReference type="ARBA" id="ARBA00025728"/>
    </source>
</evidence>
<dbReference type="SUPFAM" id="SSF58022">
    <property type="entry name" value="XRCC4, C-terminal oligomerization domain"/>
    <property type="match status" value="1"/>
</dbReference>
<keyword evidence="3" id="KW-0233">DNA recombination</keyword>
<evidence type="ECO:0000256" key="4">
    <source>
        <dbReference type="ARBA" id="ARBA00023204"/>
    </source>
</evidence>
<feature type="domain" description="XRCC4 N-terminal" evidence="8">
    <location>
        <begin position="16"/>
        <end position="119"/>
    </location>
</feature>
<dbReference type="PANTHER" id="PTHR28559:SF1">
    <property type="entry name" value="DNA REPAIR PROTEIN XRCC4"/>
    <property type="match status" value="1"/>
</dbReference>
<evidence type="ECO:0000259" key="8">
    <source>
        <dbReference type="Pfam" id="PF06632"/>
    </source>
</evidence>
<dbReference type="SUPFAM" id="SSF50809">
    <property type="entry name" value="XRCC4, N-terminal domain"/>
    <property type="match status" value="1"/>
</dbReference>
<feature type="region of interest" description="Disordered" evidence="7">
    <location>
        <begin position="202"/>
        <end position="356"/>
    </location>
</feature>
<dbReference type="GO" id="GO:0006303">
    <property type="term" value="P:double-strand break repair via nonhomologous end joining"/>
    <property type="evidence" value="ECO:0007669"/>
    <property type="project" value="TreeGrafter"/>
</dbReference>
<name>A0A210QPK7_MIZYE</name>
<feature type="compositionally biased region" description="Polar residues" evidence="7">
    <location>
        <begin position="222"/>
        <end position="231"/>
    </location>
</feature>
<gene>
    <name evidence="10" type="ORF">KP79_PYT18236</name>
</gene>
<sequence>MERKTFVKLDLNEDKQYYLLTTLVDEDQYYCIFKLTLSDGLKVWMGQVTQINFGDSTQKSKKYLQEYQRQTVEAFTGETFKDNEYRFTLKHQPNAVEFSWKRNVSSKEIAFLLGTTTLKLCSDEKSQDMITQIFQFCINQTTDFKDQISTLNIDNKNLAQERVNALKRLEKCVVAKEELEKDLYSKFAAVLNAKKEKIQRLKDQMETGAPTPVVSDSEEEPTASTSRTTVPSAKAARKRKASDESESNTSDEDMTTSQPCRLRIKGTKPSKADEDDGLVLEDSKDSVSRSEVIRRPRRPPGGNKKQTPSKPVLPRVPSDSSSSSGGNRRTSVRKSNSGRSNRSSDNVDIDDLLNDM</sequence>
<comment type="subcellular location">
    <subcellularLocation>
        <location evidence="1">Nucleus</location>
    </subcellularLocation>
</comment>
<keyword evidence="5" id="KW-0539">Nucleus</keyword>
<keyword evidence="4" id="KW-0234">DNA repair</keyword>
<dbReference type="Pfam" id="PF06632">
    <property type="entry name" value="XRCC4"/>
    <property type="match status" value="1"/>
</dbReference>
<dbReference type="PANTHER" id="PTHR28559">
    <property type="entry name" value="DNA REPAIR PROTEIN XRCC4"/>
    <property type="match status" value="1"/>
</dbReference>
<dbReference type="AlphaFoldDB" id="A0A210QPK7"/>
<evidence type="ECO:0000256" key="7">
    <source>
        <dbReference type="SAM" id="MobiDB-lite"/>
    </source>
</evidence>
<protein>
    <submittedName>
        <fullName evidence="10">DNA repair protein XRCC4</fullName>
    </submittedName>
</protein>
<dbReference type="InterPro" id="IPR010585">
    <property type="entry name" value="DNA_repair_prot_XRCC4"/>
</dbReference>
<dbReference type="InterPro" id="IPR014751">
    <property type="entry name" value="XRCC4-like_C"/>
</dbReference>
<evidence type="ECO:0000256" key="1">
    <source>
        <dbReference type="ARBA" id="ARBA00004123"/>
    </source>
</evidence>
<dbReference type="CDD" id="cd22283">
    <property type="entry name" value="HD_XRCC4_N"/>
    <property type="match status" value="1"/>
</dbReference>
<dbReference type="GO" id="GO:0005958">
    <property type="term" value="C:DNA-dependent protein kinase-DNA ligase 4 complex"/>
    <property type="evidence" value="ECO:0007669"/>
    <property type="project" value="TreeGrafter"/>
</dbReference>
<feature type="compositionally biased region" description="Basic and acidic residues" evidence="7">
    <location>
        <begin position="281"/>
        <end position="294"/>
    </location>
</feature>
<dbReference type="GO" id="GO:0006310">
    <property type="term" value="P:DNA recombination"/>
    <property type="evidence" value="ECO:0007669"/>
    <property type="project" value="UniProtKB-KW"/>
</dbReference>
<feature type="compositionally biased region" description="Acidic residues" evidence="7">
    <location>
        <begin position="244"/>
        <end position="254"/>
    </location>
</feature>
<dbReference type="GO" id="GO:0010165">
    <property type="term" value="P:response to X-ray"/>
    <property type="evidence" value="ECO:0007669"/>
    <property type="project" value="TreeGrafter"/>
</dbReference>
<dbReference type="STRING" id="6573.A0A210QPK7"/>
<dbReference type="EMBL" id="NEDP02002502">
    <property type="protein sequence ID" value="OWF50651.1"/>
    <property type="molecule type" value="Genomic_DNA"/>
</dbReference>
<keyword evidence="11" id="KW-1185">Reference proteome</keyword>
<dbReference type="InterPro" id="IPR053961">
    <property type="entry name" value="XRCC4_N"/>
</dbReference>
<dbReference type="GO" id="GO:0032807">
    <property type="term" value="C:DNA ligase IV complex"/>
    <property type="evidence" value="ECO:0007669"/>
    <property type="project" value="TreeGrafter"/>
</dbReference>
<dbReference type="InterPro" id="IPR038051">
    <property type="entry name" value="XRCC4-like_N_sf"/>
</dbReference>
<dbReference type="GO" id="GO:0003677">
    <property type="term" value="F:DNA binding"/>
    <property type="evidence" value="ECO:0007669"/>
    <property type="project" value="InterPro"/>
</dbReference>
<evidence type="ECO:0000256" key="5">
    <source>
        <dbReference type="ARBA" id="ARBA00023242"/>
    </source>
</evidence>
<dbReference type="InterPro" id="IPR053962">
    <property type="entry name" value="XRCC4_CC"/>
</dbReference>
<feature type="compositionally biased region" description="Acidic residues" evidence="7">
    <location>
        <begin position="347"/>
        <end position="356"/>
    </location>
</feature>
<dbReference type="Proteomes" id="UP000242188">
    <property type="component" value="Unassembled WGS sequence"/>
</dbReference>
<feature type="compositionally biased region" description="Low complexity" evidence="7">
    <location>
        <begin position="333"/>
        <end position="346"/>
    </location>
</feature>
<keyword evidence="2" id="KW-0227">DNA damage</keyword>
<dbReference type="Pfam" id="PF21924">
    <property type="entry name" value="XRCC4_CC"/>
    <property type="match status" value="1"/>
</dbReference>
<evidence type="ECO:0000313" key="10">
    <source>
        <dbReference type="EMBL" id="OWF50651.1"/>
    </source>
</evidence>
<dbReference type="InterPro" id="IPR009089">
    <property type="entry name" value="XRCC4_N_sf"/>
</dbReference>
<organism evidence="10 11">
    <name type="scientific">Mizuhopecten yessoensis</name>
    <name type="common">Japanese scallop</name>
    <name type="synonym">Patinopecten yessoensis</name>
    <dbReference type="NCBI Taxonomy" id="6573"/>
    <lineage>
        <taxon>Eukaryota</taxon>
        <taxon>Metazoa</taxon>
        <taxon>Spiralia</taxon>
        <taxon>Lophotrochozoa</taxon>
        <taxon>Mollusca</taxon>
        <taxon>Bivalvia</taxon>
        <taxon>Autobranchia</taxon>
        <taxon>Pteriomorphia</taxon>
        <taxon>Pectinida</taxon>
        <taxon>Pectinoidea</taxon>
        <taxon>Pectinidae</taxon>
        <taxon>Mizuhopecten</taxon>
    </lineage>
</organism>
<dbReference type="Gene3D" id="1.20.5.370">
    <property type="match status" value="1"/>
</dbReference>
<comment type="similarity">
    <text evidence="6">Belongs to the XRCC4-XLF family. XRCC4 subfamily.</text>
</comment>
<proteinExistence type="inferred from homology"/>
<evidence type="ECO:0000259" key="9">
    <source>
        <dbReference type="Pfam" id="PF21924"/>
    </source>
</evidence>
<accession>A0A210QPK7</accession>
<evidence type="ECO:0000313" key="11">
    <source>
        <dbReference type="Proteomes" id="UP000242188"/>
    </source>
</evidence>
<comment type="caution">
    <text evidence="10">The sequence shown here is derived from an EMBL/GenBank/DDBJ whole genome shotgun (WGS) entry which is preliminary data.</text>
</comment>
<feature type="domain" description="XRCC4 coiled-coil" evidence="9">
    <location>
        <begin position="127"/>
        <end position="201"/>
    </location>
</feature>
<evidence type="ECO:0000256" key="2">
    <source>
        <dbReference type="ARBA" id="ARBA00022763"/>
    </source>
</evidence>
<dbReference type="Gene3D" id="2.170.210.10">
    <property type="entry name" value="DNA double-strand break repair and VJ recombination XRCC4, N-terminal"/>
    <property type="match status" value="1"/>
</dbReference>
<dbReference type="OrthoDB" id="8064436at2759"/>
<evidence type="ECO:0000256" key="3">
    <source>
        <dbReference type="ARBA" id="ARBA00023172"/>
    </source>
</evidence>